<organism evidence="1 2">
    <name type="scientific">Komagataeibacter melaceti</name>
    <dbReference type="NCBI Taxonomy" id="2766577"/>
    <lineage>
        <taxon>Bacteria</taxon>
        <taxon>Pseudomonadati</taxon>
        <taxon>Pseudomonadota</taxon>
        <taxon>Alphaproteobacteria</taxon>
        <taxon>Acetobacterales</taxon>
        <taxon>Acetobacteraceae</taxon>
        <taxon>Komagataeibacter</taxon>
    </lineage>
</organism>
<gene>
    <name evidence="1" type="ORF">DY926_06765</name>
</gene>
<dbReference type="EMBL" id="QUWV01000049">
    <property type="protein sequence ID" value="RFD20329.1"/>
    <property type="molecule type" value="Genomic_DNA"/>
</dbReference>
<evidence type="ECO:0000313" key="1">
    <source>
        <dbReference type="EMBL" id="RFD20329.1"/>
    </source>
</evidence>
<comment type="caution">
    <text evidence="1">The sequence shown here is derived from an EMBL/GenBank/DDBJ whole genome shotgun (WGS) entry which is preliminary data.</text>
</comment>
<dbReference type="PROSITE" id="PS51257">
    <property type="entry name" value="PROKAR_LIPOPROTEIN"/>
    <property type="match status" value="1"/>
</dbReference>
<protein>
    <submittedName>
        <fullName evidence="1">Uncharacterized protein</fullName>
    </submittedName>
</protein>
<dbReference type="RefSeq" id="WP_116702685.1">
    <property type="nucleotide sequence ID" value="NZ_QUWV01000049.1"/>
</dbReference>
<sequence>MKLKLVEKLPVRLGLLACGLVVLGACTPEIGRKPFQSDVKCLREQMGTAMQLSFPIAANTCQRMSDHNVIFATNKNTHPLPLNLRGAPDLQKLADQYNYSYTR</sequence>
<keyword evidence="2" id="KW-1185">Reference proteome</keyword>
<dbReference type="AlphaFoldDB" id="A0A371Z1Q0"/>
<dbReference type="Proteomes" id="UP000262371">
    <property type="component" value="Unassembled WGS sequence"/>
</dbReference>
<name>A0A371Z1Q0_9PROT</name>
<proteinExistence type="predicted"/>
<dbReference type="OrthoDB" id="7222665at2"/>
<accession>A0A371Z1Q0</accession>
<reference evidence="1 2" key="1">
    <citation type="submission" date="2018-08" db="EMBL/GenBank/DDBJ databases">
        <title>Komagataeibacter sp. AV 382.</title>
        <authorList>
            <person name="Skraban J."/>
            <person name="Trcek J."/>
        </authorList>
    </citation>
    <scope>NUCLEOTIDE SEQUENCE [LARGE SCALE GENOMIC DNA]</scope>
    <source>
        <strain evidence="1 2">AV 382</strain>
    </source>
</reference>
<evidence type="ECO:0000313" key="2">
    <source>
        <dbReference type="Proteomes" id="UP000262371"/>
    </source>
</evidence>